<feature type="region of interest" description="Disordered" evidence="2">
    <location>
        <begin position="1"/>
        <end position="32"/>
    </location>
</feature>
<feature type="coiled-coil region" evidence="1">
    <location>
        <begin position="101"/>
        <end position="138"/>
    </location>
</feature>
<keyword evidence="4" id="KW-1185">Reference proteome</keyword>
<accession>A0A430LYP2</accession>
<dbReference type="EMBL" id="MIKF01000050">
    <property type="protein sequence ID" value="RTE80843.1"/>
    <property type="molecule type" value="Genomic_DNA"/>
</dbReference>
<reference evidence="3 4" key="1">
    <citation type="submission" date="2017-06" db="EMBL/GenBank/DDBJ databases">
        <title>Comparative genomic analysis of Ambrosia Fusariam Clade fungi.</title>
        <authorList>
            <person name="Stajich J.E."/>
            <person name="Carrillo J."/>
            <person name="Kijimoto T."/>
            <person name="Eskalen A."/>
            <person name="O'Donnell K."/>
            <person name="Kasson M."/>
        </authorList>
    </citation>
    <scope>NUCLEOTIDE SEQUENCE [LARGE SCALE GENOMIC DNA]</scope>
    <source>
        <strain evidence="3 4">UCR1854</strain>
    </source>
</reference>
<evidence type="ECO:0000256" key="1">
    <source>
        <dbReference type="SAM" id="Coils"/>
    </source>
</evidence>
<protein>
    <submittedName>
        <fullName evidence="3">Uncharacterized protein</fullName>
    </submittedName>
</protein>
<evidence type="ECO:0000256" key="2">
    <source>
        <dbReference type="SAM" id="MobiDB-lite"/>
    </source>
</evidence>
<gene>
    <name evidence="3" type="ORF">BHE90_004695</name>
</gene>
<feature type="compositionally biased region" description="Basic and acidic residues" evidence="2">
    <location>
        <begin position="1"/>
        <end position="11"/>
    </location>
</feature>
<dbReference type="Proteomes" id="UP000287124">
    <property type="component" value="Unassembled WGS sequence"/>
</dbReference>
<proteinExistence type="predicted"/>
<keyword evidence="1" id="KW-0175">Coiled coil</keyword>
<organism evidence="3 4">
    <name type="scientific">Fusarium euwallaceae</name>
    <dbReference type="NCBI Taxonomy" id="1147111"/>
    <lineage>
        <taxon>Eukaryota</taxon>
        <taxon>Fungi</taxon>
        <taxon>Dikarya</taxon>
        <taxon>Ascomycota</taxon>
        <taxon>Pezizomycotina</taxon>
        <taxon>Sordariomycetes</taxon>
        <taxon>Hypocreomycetidae</taxon>
        <taxon>Hypocreales</taxon>
        <taxon>Nectriaceae</taxon>
        <taxon>Fusarium</taxon>
        <taxon>Fusarium solani species complex</taxon>
    </lineage>
</organism>
<evidence type="ECO:0000313" key="4">
    <source>
        <dbReference type="Proteomes" id="UP000287124"/>
    </source>
</evidence>
<dbReference type="AlphaFoldDB" id="A0A430LYP2"/>
<name>A0A430LYP2_9HYPO</name>
<comment type="caution">
    <text evidence="3">The sequence shown here is derived from an EMBL/GenBank/DDBJ whole genome shotgun (WGS) entry which is preliminary data.</text>
</comment>
<evidence type="ECO:0000313" key="3">
    <source>
        <dbReference type="EMBL" id="RTE80843.1"/>
    </source>
</evidence>
<sequence length="139" mass="15714">MAKDVSVEKSSRAAQPTPPSPSPNKDSTMSVTAARREEINSLEMKINDAITWMQTKQVELQAMVDLVSNVPEHIRDGMSRSASSSTKKKGRGETVDIDETLAKYQRAITEMRNAIAYKQQEVERLKKEKRELEEYEQGI</sequence>
<feature type="region of interest" description="Disordered" evidence="2">
    <location>
        <begin position="75"/>
        <end position="94"/>
    </location>
</feature>